<evidence type="ECO:0000313" key="2">
    <source>
        <dbReference type="EMBL" id="CAA9212868.1"/>
    </source>
</evidence>
<proteinExistence type="predicted"/>
<name>A0A6J4H2Y0_9MICC</name>
<reference evidence="2" key="1">
    <citation type="submission" date="2020-02" db="EMBL/GenBank/DDBJ databases">
        <authorList>
            <person name="Meier V. D."/>
        </authorList>
    </citation>
    <scope>NUCLEOTIDE SEQUENCE</scope>
    <source>
        <strain evidence="2">AVDCRST_MAG83</strain>
    </source>
</reference>
<accession>A0A6J4H2Y0</accession>
<dbReference type="EMBL" id="CADCTE010000008">
    <property type="protein sequence ID" value="CAA9212868.1"/>
    <property type="molecule type" value="Genomic_DNA"/>
</dbReference>
<sequence length="71" mass="7790">MDSAPGCGHPEFEVGRGGPGRGRVRPPRAVRNGCAFRRHGRPLRPPAEAPVDGERLRRQRPGRAAENPCRK</sequence>
<evidence type="ECO:0000256" key="1">
    <source>
        <dbReference type="SAM" id="MobiDB-lite"/>
    </source>
</evidence>
<gene>
    <name evidence="2" type="ORF">AVDCRST_MAG83-172</name>
</gene>
<feature type="region of interest" description="Disordered" evidence="1">
    <location>
        <begin position="1"/>
        <end position="71"/>
    </location>
</feature>
<protein>
    <submittedName>
        <fullName evidence="2">Uncharacterized protein</fullName>
    </submittedName>
</protein>
<dbReference type="AlphaFoldDB" id="A0A6J4H2Y0"/>
<organism evidence="2">
    <name type="scientific">uncultured Arthrobacter sp</name>
    <dbReference type="NCBI Taxonomy" id="114050"/>
    <lineage>
        <taxon>Bacteria</taxon>
        <taxon>Bacillati</taxon>
        <taxon>Actinomycetota</taxon>
        <taxon>Actinomycetes</taxon>
        <taxon>Micrococcales</taxon>
        <taxon>Micrococcaceae</taxon>
        <taxon>Arthrobacter</taxon>
        <taxon>environmental samples</taxon>
    </lineage>
</organism>